<evidence type="ECO:0000256" key="5">
    <source>
        <dbReference type="ARBA" id="ARBA00023288"/>
    </source>
</evidence>
<evidence type="ECO:0000256" key="1">
    <source>
        <dbReference type="ARBA" id="ARBA00022475"/>
    </source>
</evidence>
<protein>
    <submittedName>
        <fullName evidence="7">Multiple sugar transport system substrate-binding protein</fullName>
    </submittedName>
</protein>
<evidence type="ECO:0000256" key="6">
    <source>
        <dbReference type="SAM" id="MobiDB-lite"/>
    </source>
</evidence>
<keyword evidence="8" id="KW-1185">Reference proteome</keyword>
<keyword evidence="7" id="KW-0762">Sugar transport</keyword>
<dbReference type="RefSeq" id="WP_054493548.1">
    <property type="nucleotide sequence ID" value="NZ_BBZA01000184.1"/>
</dbReference>
<name>A0A0M8K9Q9_9CHLR</name>
<dbReference type="SUPFAM" id="SSF53850">
    <property type="entry name" value="Periplasmic binding protein-like II"/>
    <property type="match status" value="1"/>
</dbReference>
<evidence type="ECO:0000256" key="4">
    <source>
        <dbReference type="ARBA" id="ARBA00023139"/>
    </source>
</evidence>
<feature type="compositionally biased region" description="Low complexity" evidence="6">
    <location>
        <begin position="36"/>
        <end position="48"/>
    </location>
</feature>
<dbReference type="InterPro" id="IPR050490">
    <property type="entry name" value="Bact_solute-bd_prot1"/>
</dbReference>
<dbReference type="OrthoDB" id="23936at2"/>
<keyword evidence="7" id="KW-0813">Transport</keyword>
<dbReference type="PROSITE" id="PS51257">
    <property type="entry name" value="PROKAR_LIPOPROTEIN"/>
    <property type="match status" value="1"/>
</dbReference>
<feature type="region of interest" description="Disordered" evidence="6">
    <location>
        <begin position="26"/>
        <end position="49"/>
    </location>
</feature>
<dbReference type="AlphaFoldDB" id="A0A0M8K9Q9"/>
<keyword evidence="4" id="KW-0564">Palmitate</keyword>
<dbReference type="Gene3D" id="3.40.190.10">
    <property type="entry name" value="Periplasmic binding protein-like II"/>
    <property type="match status" value="1"/>
</dbReference>
<keyword evidence="5" id="KW-0449">Lipoprotein</keyword>
<dbReference type="Proteomes" id="UP000037784">
    <property type="component" value="Unassembled WGS sequence"/>
</dbReference>
<organism evidence="7 8">
    <name type="scientific">Ardenticatena maritima</name>
    <dbReference type="NCBI Taxonomy" id="872965"/>
    <lineage>
        <taxon>Bacteria</taxon>
        <taxon>Bacillati</taxon>
        <taxon>Chloroflexota</taxon>
        <taxon>Ardenticatenia</taxon>
        <taxon>Ardenticatenales</taxon>
        <taxon>Ardenticatenaceae</taxon>
        <taxon>Ardenticatena</taxon>
    </lineage>
</organism>
<reference evidence="8" key="1">
    <citation type="submission" date="2015-08" db="EMBL/GenBank/DDBJ databases">
        <title>Draft Genome Sequence of a Heterotrophic Facultative Anaerobic Bacterium Ardenticatena maritima Strain 110S.</title>
        <authorList>
            <person name="Kawaichi S."/>
            <person name="Yoshida T."/>
            <person name="Sako Y."/>
            <person name="Nakamura R."/>
        </authorList>
    </citation>
    <scope>NUCLEOTIDE SEQUENCE [LARGE SCALE GENOMIC DNA]</scope>
    <source>
        <strain evidence="8">110S</strain>
    </source>
</reference>
<keyword evidence="3" id="KW-0472">Membrane</keyword>
<dbReference type="EMBL" id="BBZA01000184">
    <property type="protein sequence ID" value="GAP63751.1"/>
    <property type="molecule type" value="Genomic_DNA"/>
</dbReference>
<proteinExistence type="predicted"/>
<evidence type="ECO:0000313" key="8">
    <source>
        <dbReference type="Proteomes" id="UP000037784"/>
    </source>
</evidence>
<dbReference type="STRING" id="872965.SE16_02435"/>
<evidence type="ECO:0000256" key="2">
    <source>
        <dbReference type="ARBA" id="ARBA00022729"/>
    </source>
</evidence>
<keyword evidence="1" id="KW-1003">Cell membrane</keyword>
<gene>
    <name evidence="7" type="ORF">ARMA_2174</name>
</gene>
<dbReference type="Pfam" id="PF01547">
    <property type="entry name" value="SBP_bac_1"/>
    <property type="match status" value="1"/>
</dbReference>
<dbReference type="PANTHER" id="PTHR43649:SF33">
    <property type="entry name" value="POLYGALACTURONAN_RHAMNOGALACTURONAN-BINDING PROTEIN YTCQ"/>
    <property type="match status" value="1"/>
</dbReference>
<dbReference type="InterPro" id="IPR006059">
    <property type="entry name" value="SBP"/>
</dbReference>
<sequence length="447" mass="49047">MKHLKRWLPLFLIVLLALVLGACGGGQSEPSEEQTGETSQTEQTSTGPVIFLSTQARPVEEQEKMRNNILANAPVEVEFIAEDTGVFIDRVKSEVQTGKGEVSLLGALHGDFAALTNELDDLTPLLNELSDRGFPDQFVELGKLGTTEQKYIPWMQATYIFAANKEALQYLPEGADINALTWEQLLEWGKNIYEATGEAKLGFPAGDKGLLHRFLEGYLYPSYTGTMVTGFRSPEAVAMWEQFREIWKYTNPQSTTYSFMQEPLLSGEVWVAFDHTARLIEAFRERPDDFVAFPAPAGPKGRGFMPVLAGLAIPKSAPNKAGAEEVIKYLTTPEVQAETLRQIGFFPVVAGDLPEDIDVGIRAEGEAVAKQAAAPDALPALLPVGLGEQNNAFNQVYKDTFLRIIINGEDIQTVLQEEGDKLQEILNTAGAPCWPPDPPSDGVCQVK</sequence>
<dbReference type="InParanoid" id="A0A0M8K9Q9"/>
<evidence type="ECO:0000256" key="3">
    <source>
        <dbReference type="ARBA" id="ARBA00023136"/>
    </source>
</evidence>
<dbReference type="PANTHER" id="PTHR43649">
    <property type="entry name" value="ARABINOSE-BINDING PROTEIN-RELATED"/>
    <property type="match status" value="1"/>
</dbReference>
<comment type="caution">
    <text evidence="7">The sequence shown here is derived from an EMBL/GenBank/DDBJ whole genome shotgun (WGS) entry which is preliminary data.</text>
</comment>
<keyword evidence="2" id="KW-0732">Signal</keyword>
<evidence type="ECO:0000313" key="7">
    <source>
        <dbReference type="EMBL" id="GAP63751.1"/>
    </source>
</evidence>
<accession>A0A0M8K9Q9</accession>